<keyword evidence="2 6" id="KW-0812">Transmembrane</keyword>
<feature type="transmembrane region" description="Helical" evidence="6">
    <location>
        <begin position="74"/>
        <end position="93"/>
    </location>
</feature>
<feature type="transmembrane region" description="Helical" evidence="6">
    <location>
        <begin position="132"/>
        <end position="154"/>
    </location>
</feature>
<protein>
    <submittedName>
        <fullName evidence="8">S-adenosylmethionine uptake transporter</fullName>
    </submittedName>
</protein>
<feature type="transmembrane region" description="Helical" evidence="6">
    <location>
        <begin position="300"/>
        <end position="317"/>
    </location>
</feature>
<feature type="domain" description="EamA" evidence="7">
    <location>
        <begin position="188"/>
        <end position="315"/>
    </location>
</feature>
<proteinExistence type="predicted"/>
<feature type="transmembrane region" description="Helical" evidence="6">
    <location>
        <begin position="215"/>
        <end position="234"/>
    </location>
</feature>
<feature type="transmembrane region" description="Helical" evidence="6">
    <location>
        <begin position="276"/>
        <end position="294"/>
    </location>
</feature>
<evidence type="ECO:0000256" key="1">
    <source>
        <dbReference type="ARBA" id="ARBA00004141"/>
    </source>
</evidence>
<reference evidence="8" key="1">
    <citation type="journal article" date="2013" name="PLoS ONE">
        <title>Identification of genes and pathways related to phenol degradation in metagenomic libraries from petroleum refinery wastewater.</title>
        <authorList>
            <person name="Silva C.C."/>
            <person name="Hayden H."/>
            <person name="Sawbridge T."/>
            <person name="Mele P."/>
            <person name="De Paula S.O."/>
            <person name="Silva L.C."/>
            <person name="Vidigal P.M."/>
            <person name="Vicentini R."/>
            <person name="Sousa M.P."/>
            <person name="Torres A.P."/>
            <person name="Santiago V.M."/>
            <person name="Oliveira V.M."/>
        </authorList>
    </citation>
    <scope>NUCLEOTIDE SEQUENCE</scope>
</reference>
<dbReference type="Pfam" id="PF00892">
    <property type="entry name" value="EamA"/>
    <property type="match status" value="2"/>
</dbReference>
<evidence type="ECO:0000256" key="6">
    <source>
        <dbReference type="SAM" id="Phobius"/>
    </source>
</evidence>
<keyword evidence="3 6" id="KW-1133">Transmembrane helix</keyword>
<dbReference type="PANTHER" id="PTHR22911:SF6">
    <property type="entry name" value="SOLUTE CARRIER FAMILY 35 MEMBER G1"/>
    <property type="match status" value="1"/>
</dbReference>
<evidence type="ECO:0000313" key="8">
    <source>
        <dbReference type="EMBL" id="AGL33524.1"/>
    </source>
</evidence>
<dbReference type="Gene3D" id="1.10.3730.20">
    <property type="match status" value="1"/>
</dbReference>
<evidence type="ECO:0000259" key="7">
    <source>
        <dbReference type="Pfam" id="PF00892"/>
    </source>
</evidence>
<dbReference type="AlphaFoldDB" id="R4MP45"/>
<feature type="transmembrane region" description="Helical" evidence="6">
    <location>
        <begin position="47"/>
        <end position="68"/>
    </location>
</feature>
<evidence type="ECO:0000256" key="4">
    <source>
        <dbReference type="ARBA" id="ARBA00023136"/>
    </source>
</evidence>
<keyword evidence="4 6" id="KW-0472">Membrane</keyword>
<evidence type="ECO:0000256" key="3">
    <source>
        <dbReference type="ARBA" id="ARBA00022989"/>
    </source>
</evidence>
<feature type="region of interest" description="Disordered" evidence="5">
    <location>
        <begin position="1"/>
        <end position="28"/>
    </location>
</feature>
<dbReference type="InterPro" id="IPR000620">
    <property type="entry name" value="EamA_dom"/>
</dbReference>
<dbReference type="SUPFAM" id="SSF103481">
    <property type="entry name" value="Multidrug resistance efflux transporter EmrE"/>
    <property type="match status" value="2"/>
</dbReference>
<comment type="subcellular location">
    <subcellularLocation>
        <location evidence="1">Membrane</location>
        <topology evidence="1">Multi-pass membrane protein</topology>
    </subcellularLocation>
</comment>
<dbReference type="GO" id="GO:0016020">
    <property type="term" value="C:membrane"/>
    <property type="evidence" value="ECO:0007669"/>
    <property type="project" value="UniProtKB-SubCell"/>
</dbReference>
<feature type="transmembrane region" description="Helical" evidence="6">
    <location>
        <begin position="246"/>
        <end position="264"/>
    </location>
</feature>
<dbReference type="PANTHER" id="PTHR22911">
    <property type="entry name" value="ACYL-MALONYL CONDENSING ENZYME-RELATED"/>
    <property type="match status" value="1"/>
</dbReference>
<evidence type="ECO:0000256" key="5">
    <source>
        <dbReference type="SAM" id="MobiDB-lite"/>
    </source>
</evidence>
<feature type="transmembrane region" description="Helical" evidence="6">
    <location>
        <begin position="161"/>
        <end position="178"/>
    </location>
</feature>
<evidence type="ECO:0000256" key="2">
    <source>
        <dbReference type="ARBA" id="ARBA00022692"/>
    </source>
</evidence>
<dbReference type="InterPro" id="IPR037185">
    <property type="entry name" value="EmrE-like"/>
</dbReference>
<feature type="transmembrane region" description="Helical" evidence="6">
    <location>
        <begin position="105"/>
        <end position="126"/>
    </location>
</feature>
<dbReference type="EMBL" id="KC747109">
    <property type="protein sequence ID" value="AGL33524.1"/>
    <property type="molecule type" value="Genomic_DNA"/>
</dbReference>
<feature type="transmembrane region" description="Helical" evidence="6">
    <location>
        <begin position="184"/>
        <end position="203"/>
    </location>
</feature>
<feature type="domain" description="EamA" evidence="7">
    <location>
        <begin position="45"/>
        <end position="177"/>
    </location>
</feature>
<organism evidence="8">
    <name type="scientific">uncultured Pseudomonadota bacterium</name>
    <dbReference type="NCBI Taxonomy" id="153809"/>
    <lineage>
        <taxon>Bacteria</taxon>
        <taxon>Pseudomonadati</taxon>
        <taxon>Pseudomonadota</taxon>
        <taxon>environmental samples</taxon>
    </lineage>
</organism>
<name>R4MP45_9PROT</name>
<sequence>MIEARTATAEKDDAPVPQPMPPQAQELQPAPAHAPALLRAQANRLGILWMVVAMTAFIGNDALIKSIGQRVPTAQMIVVRGVMAIALIVLVAWRMGALPRIADTARGWVMLRAGCEGVGTFLYLAALMQLPLANATAINLSSPLFLAVLAVLLLRERVDRLRWIAIGAGFLGVLLVIQPRADGFNASAWLCLLATLVYSLRDLLTRKIPAGTPSILVTLATAGVVWLMAGGVLAVQGWQPMQWRDVGLLALAAVFLSTGYHAVISATRHAEVSVVAPFRYTGLLWALILGYVVWGDIPNALAWAGIALLLGAGLFMLHQQRAIARRVLRQRG</sequence>
<accession>R4MP45</accession>